<gene>
    <name evidence="1" type="ORF">CANINC_001959</name>
</gene>
<dbReference type="Proteomes" id="UP000307173">
    <property type="component" value="Unassembled WGS sequence"/>
</dbReference>
<proteinExistence type="predicted"/>
<dbReference type="EMBL" id="SELW01000313">
    <property type="protein sequence ID" value="TID29455.1"/>
    <property type="molecule type" value="Genomic_DNA"/>
</dbReference>
<dbReference type="AlphaFoldDB" id="A0A4T0X3N0"/>
<name>A0A4T0X3N0_9ASCO</name>
<sequence length="315" mass="37934">MNNDVDKNMEYILENPPLNFWYPKSPHKRTCLKLVNKNNSINFSLIVLSYLHKWTDVIELCEFNKKKELLKVLSHRCLYEHDFENFNISYDLGEFDPYVGFCDSSFNLKKEDGYVLDAEMRTYANDLYYTNNSSLEYIIYKNNFFIPFPNFTKEDIKYNFLLCNYILLNHEKFDPHICSLALSNRVAFGFFDEHLIKKYDVFYTFTYKIPTRYKLMKLFTKFPHLKYNIAITFSKNSSADMDYKKLDLDPDLDILYLADFYGNEYIKEDMLKKYEIHKKWYRHLDFENCQNIAPKEVTFDDKIELGNIILTSRFN</sequence>
<reference evidence="1 2" key="1">
    <citation type="journal article" date="2019" name="Front. Genet.">
        <title>Whole-Genome Sequencing of the Opportunistic Yeast Pathogen Candida inconspicua Uncovers Its Hybrid Origin.</title>
        <authorList>
            <person name="Mixao V."/>
            <person name="Hansen A.P."/>
            <person name="Saus E."/>
            <person name="Boekhout T."/>
            <person name="Lass-Florl C."/>
            <person name="Gabaldon T."/>
        </authorList>
    </citation>
    <scope>NUCLEOTIDE SEQUENCE [LARGE SCALE GENOMIC DNA]</scope>
    <source>
        <strain evidence="1 2">CBS 180</strain>
    </source>
</reference>
<evidence type="ECO:0000313" key="1">
    <source>
        <dbReference type="EMBL" id="TID29455.1"/>
    </source>
</evidence>
<evidence type="ECO:0000313" key="2">
    <source>
        <dbReference type="Proteomes" id="UP000307173"/>
    </source>
</evidence>
<keyword evidence="2" id="KW-1185">Reference proteome</keyword>
<accession>A0A4T0X3N0</accession>
<comment type="caution">
    <text evidence="1">The sequence shown here is derived from an EMBL/GenBank/DDBJ whole genome shotgun (WGS) entry which is preliminary data.</text>
</comment>
<protein>
    <submittedName>
        <fullName evidence="1">Uncharacterized protein</fullName>
    </submittedName>
</protein>
<organism evidence="1 2">
    <name type="scientific">Pichia inconspicua</name>
    <dbReference type="NCBI Taxonomy" id="52247"/>
    <lineage>
        <taxon>Eukaryota</taxon>
        <taxon>Fungi</taxon>
        <taxon>Dikarya</taxon>
        <taxon>Ascomycota</taxon>
        <taxon>Saccharomycotina</taxon>
        <taxon>Pichiomycetes</taxon>
        <taxon>Pichiales</taxon>
        <taxon>Pichiaceae</taxon>
        <taxon>Pichia</taxon>
    </lineage>
</organism>